<evidence type="ECO:0000313" key="4">
    <source>
        <dbReference type="Proteomes" id="UP000434957"/>
    </source>
</evidence>
<protein>
    <submittedName>
        <fullName evidence="1">Uncharacterized protein</fullName>
    </submittedName>
</protein>
<name>A0A6A3G2Z6_9STRA</name>
<evidence type="ECO:0000313" key="1">
    <source>
        <dbReference type="EMBL" id="KAE8951969.1"/>
    </source>
</evidence>
<proteinExistence type="predicted"/>
<dbReference type="EMBL" id="QXFV01012154">
    <property type="protein sequence ID" value="KAE8951969.1"/>
    <property type="molecule type" value="Genomic_DNA"/>
</dbReference>
<keyword evidence="4" id="KW-1185">Reference proteome</keyword>
<dbReference type="Proteomes" id="UP000429607">
    <property type="component" value="Unassembled WGS sequence"/>
</dbReference>
<accession>A0A6A3G2Z6</accession>
<dbReference type="EMBL" id="QXFT01002359">
    <property type="protein sequence ID" value="KAE9299536.1"/>
    <property type="molecule type" value="Genomic_DNA"/>
</dbReference>
<evidence type="ECO:0000313" key="2">
    <source>
        <dbReference type="EMBL" id="KAE9299536.1"/>
    </source>
</evidence>
<comment type="caution">
    <text evidence="1">The sequence shown here is derived from an EMBL/GenBank/DDBJ whole genome shotgun (WGS) entry which is preliminary data.</text>
</comment>
<organism evidence="1 3">
    <name type="scientific">Phytophthora rubi</name>
    <dbReference type="NCBI Taxonomy" id="129364"/>
    <lineage>
        <taxon>Eukaryota</taxon>
        <taxon>Sar</taxon>
        <taxon>Stramenopiles</taxon>
        <taxon>Oomycota</taxon>
        <taxon>Peronosporomycetes</taxon>
        <taxon>Peronosporales</taxon>
        <taxon>Peronosporaceae</taxon>
        <taxon>Phytophthora</taxon>
    </lineage>
</organism>
<evidence type="ECO:0000313" key="3">
    <source>
        <dbReference type="Proteomes" id="UP000429607"/>
    </source>
</evidence>
<reference evidence="1 3" key="1">
    <citation type="submission" date="2018-09" db="EMBL/GenBank/DDBJ databases">
        <title>Genomic investigation of the strawberry pathogen Phytophthora fragariae indicates pathogenicity is determined by transcriptional variation in three key races.</title>
        <authorList>
            <person name="Adams T.M."/>
            <person name="Armitage A.D."/>
            <person name="Sobczyk M.K."/>
            <person name="Bates H.J."/>
            <person name="Dunwell J.M."/>
            <person name="Nellist C.F."/>
            <person name="Harrison R.J."/>
        </authorList>
    </citation>
    <scope>NUCLEOTIDE SEQUENCE [LARGE SCALE GENOMIC DNA]</scope>
    <source>
        <strain evidence="1 3">SCRP249</strain>
        <strain evidence="2 4">SCRP333</strain>
    </source>
</reference>
<dbReference type="AlphaFoldDB" id="A0A6A3G2Z6"/>
<sequence length="89" mass="9980">MTSRNALPLSTLFFIRDKDATTEAKPMDTTTATTARSLDPTQAKLLALKLKGEIPVKKQPSTEIVTKDKTNVVWRQFMISRAAMLTNQR</sequence>
<dbReference type="Proteomes" id="UP000434957">
    <property type="component" value="Unassembled WGS sequence"/>
</dbReference>
<gene>
    <name evidence="1" type="ORF">PR001_g33494</name>
    <name evidence="2" type="ORF">PR003_g22970</name>
</gene>